<evidence type="ECO:0000313" key="5">
    <source>
        <dbReference type="EMBL" id="KAJ7362198.1"/>
    </source>
</evidence>
<keyword evidence="1" id="KW-0677">Repeat</keyword>
<organism evidence="5 6">
    <name type="scientific">Desmophyllum pertusum</name>
    <dbReference type="NCBI Taxonomy" id="174260"/>
    <lineage>
        <taxon>Eukaryota</taxon>
        <taxon>Metazoa</taxon>
        <taxon>Cnidaria</taxon>
        <taxon>Anthozoa</taxon>
        <taxon>Hexacorallia</taxon>
        <taxon>Scleractinia</taxon>
        <taxon>Caryophylliina</taxon>
        <taxon>Caryophylliidae</taxon>
        <taxon>Desmophyllum</taxon>
    </lineage>
</organism>
<comment type="caution">
    <text evidence="5">The sequence shown here is derived from an EMBL/GenBank/DDBJ whole genome shotgun (WGS) entry which is preliminary data.</text>
</comment>
<protein>
    <recommendedName>
        <fullName evidence="4">CUB domain-containing protein</fullName>
    </recommendedName>
</protein>
<feature type="domain" description="CUB" evidence="4">
    <location>
        <begin position="29"/>
        <end position="139"/>
    </location>
</feature>
<dbReference type="PROSITE" id="PS01180">
    <property type="entry name" value="CUB"/>
    <property type="match status" value="1"/>
</dbReference>
<gene>
    <name evidence="5" type="ORF">OS493_013296</name>
</gene>
<reference evidence="5" key="1">
    <citation type="submission" date="2023-01" db="EMBL/GenBank/DDBJ databases">
        <title>Genome assembly of the deep-sea coral Lophelia pertusa.</title>
        <authorList>
            <person name="Herrera S."/>
            <person name="Cordes E."/>
        </authorList>
    </citation>
    <scope>NUCLEOTIDE SEQUENCE</scope>
    <source>
        <strain evidence="5">USNM1676648</strain>
        <tissue evidence="5">Polyp</tissue>
    </source>
</reference>
<keyword evidence="6" id="KW-1185">Reference proteome</keyword>
<dbReference type="SUPFAM" id="SSF49854">
    <property type="entry name" value="Spermadhesin, CUB domain"/>
    <property type="match status" value="1"/>
</dbReference>
<accession>A0A9X0CMR1</accession>
<dbReference type="EMBL" id="MU827307">
    <property type="protein sequence ID" value="KAJ7362198.1"/>
    <property type="molecule type" value="Genomic_DNA"/>
</dbReference>
<dbReference type="Proteomes" id="UP001163046">
    <property type="component" value="Unassembled WGS sequence"/>
</dbReference>
<dbReference type="Gene3D" id="2.60.120.290">
    <property type="entry name" value="Spermadhesin, CUB domain"/>
    <property type="match status" value="1"/>
</dbReference>
<dbReference type="InterPro" id="IPR035914">
    <property type="entry name" value="Sperma_CUB_dom_sf"/>
</dbReference>
<dbReference type="PANTHER" id="PTHR24251">
    <property type="entry name" value="OVOCHYMASE-RELATED"/>
    <property type="match status" value="1"/>
</dbReference>
<evidence type="ECO:0000259" key="4">
    <source>
        <dbReference type="PROSITE" id="PS01180"/>
    </source>
</evidence>
<dbReference type="CDD" id="cd00041">
    <property type="entry name" value="CUB"/>
    <property type="match status" value="1"/>
</dbReference>
<dbReference type="AlphaFoldDB" id="A0A9X0CMR1"/>
<evidence type="ECO:0000256" key="2">
    <source>
        <dbReference type="ARBA" id="ARBA00023157"/>
    </source>
</evidence>
<proteinExistence type="predicted"/>
<dbReference type="OrthoDB" id="5985384at2759"/>
<comment type="caution">
    <text evidence="3">Lacks conserved residue(s) required for the propagation of feature annotation.</text>
</comment>
<evidence type="ECO:0000256" key="1">
    <source>
        <dbReference type="ARBA" id="ARBA00022737"/>
    </source>
</evidence>
<name>A0A9X0CMR1_9CNID</name>
<dbReference type="SMART" id="SM00042">
    <property type="entry name" value="CUB"/>
    <property type="match status" value="1"/>
</dbReference>
<dbReference type="InterPro" id="IPR000859">
    <property type="entry name" value="CUB_dom"/>
</dbReference>
<dbReference type="Pfam" id="PF00431">
    <property type="entry name" value="CUB"/>
    <property type="match status" value="1"/>
</dbReference>
<keyword evidence="2" id="KW-1015">Disulfide bond</keyword>
<sequence length="147" mass="15964">MFECILFSLKDDVSSAKKKTPSVNATSSCANLLRSQTNTDGIIYSNQISSSSYTDNMDCQWNLSSNAVLELAFHRFNTQPSADYVRVYNGGSLSSPLIGTFSGSSLPAPITSSSNKLYVGFTSDSSATYQGFGARYRGMTYVKNILK</sequence>
<dbReference type="FunFam" id="2.60.120.290:FF:000005">
    <property type="entry name" value="Procollagen C-endopeptidase enhancer 1"/>
    <property type="match status" value="1"/>
</dbReference>
<evidence type="ECO:0000313" key="6">
    <source>
        <dbReference type="Proteomes" id="UP001163046"/>
    </source>
</evidence>
<evidence type="ECO:0000256" key="3">
    <source>
        <dbReference type="PROSITE-ProRule" id="PRU00059"/>
    </source>
</evidence>